<comment type="caution">
    <text evidence="3">The sequence shown here is derived from an EMBL/GenBank/DDBJ whole genome shotgun (WGS) entry which is preliminary data.</text>
</comment>
<evidence type="ECO:0000313" key="4">
    <source>
        <dbReference type="Proteomes" id="UP000824890"/>
    </source>
</evidence>
<dbReference type="Pfam" id="PF15916">
    <property type="entry name" value="DUF4743"/>
    <property type="match status" value="1"/>
</dbReference>
<accession>A0ABQ8BQH4</accession>
<dbReference type="EMBL" id="JAGKQM010000010">
    <property type="protein sequence ID" value="KAH0907066.1"/>
    <property type="molecule type" value="Genomic_DNA"/>
</dbReference>
<feature type="domain" description="Nudix hydrolase" evidence="2">
    <location>
        <begin position="265"/>
        <end position="406"/>
    </location>
</feature>
<dbReference type="CDD" id="cd03676">
    <property type="entry name" value="NUDIX_Tnr3_like"/>
    <property type="match status" value="1"/>
</dbReference>
<dbReference type="InterPro" id="IPR008700">
    <property type="entry name" value="TypeIII_avirulence_cleave"/>
</dbReference>
<sequence length="590" mass="67178">MRKQDVESVQTNQDPLWCTLPCLNHRQQEHMKSDQTRVLISEQYQPVSLSGTQTFVSVCLSPPLKMACGFCSLRPTLTSLFSSSHALALAPTPHWRSSSLRVSRILSATTLPISSSFFTWDDVFEIGRKESASPQNSSSDLTGFLEKIDRCNRGSEKLVEFMSFVIEEQIVGYIHKGFTEYLREFHDIFTFSKNGCVGGDYVTLSLMFEKPEDRTRAVADVIKILGDKGIIPGIRNELYPVKPSFHSSALFSLERAAAPYFGLKGYGVHMNGYVERDGQKSLWIGKRSLTKSTYPGMLDHLVAGGLPHGISCGDNLVKECEEEAGISKVIADRAIPVGAVSYMDIDQYCFKRDVLFCYDLKLPEDFVPINQDGEVESFKLIPVAQVANVIRETSFFKANCSLVIIDFLFRHGIIWLLGPIPKLEEWRLLIKMLLSYFSYLMFVSKNTITYSGYVIGSSNYHDVFPEILRFHRLMRVCRMWKLNRCNLNILFTFNNNTGWNPVPQFGGWDQKGSDETNYSVVFSKARANRKLNKGGVRHSSLGSEQELMASARRHHYHQQHLHHHRETQDDDPVMKKKRILTYINCCIRPN</sequence>
<name>A0ABQ8BQH4_BRANA</name>
<protein>
    <recommendedName>
        <fullName evidence="2">Nudix hydrolase domain-containing protein</fullName>
    </recommendedName>
</protein>
<evidence type="ECO:0000313" key="3">
    <source>
        <dbReference type="EMBL" id="KAH0907066.1"/>
    </source>
</evidence>
<gene>
    <name evidence="3" type="ORF">HID58_038893</name>
</gene>
<evidence type="ECO:0000259" key="2">
    <source>
        <dbReference type="PROSITE" id="PS51462"/>
    </source>
</evidence>
<organism evidence="3 4">
    <name type="scientific">Brassica napus</name>
    <name type="common">Rape</name>
    <dbReference type="NCBI Taxonomy" id="3708"/>
    <lineage>
        <taxon>Eukaryota</taxon>
        <taxon>Viridiplantae</taxon>
        <taxon>Streptophyta</taxon>
        <taxon>Embryophyta</taxon>
        <taxon>Tracheophyta</taxon>
        <taxon>Spermatophyta</taxon>
        <taxon>Magnoliopsida</taxon>
        <taxon>eudicotyledons</taxon>
        <taxon>Gunneridae</taxon>
        <taxon>Pentapetalae</taxon>
        <taxon>rosids</taxon>
        <taxon>malvids</taxon>
        <taxon>Brassicales</taxon>
        <taxon>Brassicaceae</taxon>
        <taxon>Brassiceae</taxon>
        <taxon>Brassica</taxon>
    </lineage>
</organism>
<proteinExistence type="predicted"/>
<dbReference type="SUPFAM" id="SSF55811">
    <property type="entry name" value="Nudix"/>
    <property type="match status" value="1"/>
</dbReference>
<feature type="compositionally biased region" description="Basic residues" evidence="1">
    <location>
        <begin position="552"/>
        <end position="565"/>
    </location>
</feature>
<dbReference type="Pfam" id="PF05627">
    <property type="entry name" value="AvrRpt-cleavage"/>
    <property type="match status" value="1"/>
</dbReference>
<evidence type="ECO:0000256" key="1">
    <source>
        <dbReference type="SAM" id="MobiDB-lite"/>
    </source>
</evidence>
<reference evidence="3 4" key="1">
    <citation type="submission" date="2021-05" db="EMBL/GenBank/DDBJ databases">
        <title>Genome Assembly of Synthetic Allotetraploid Brassica napus Reveals Homoeologous Exchanges between Subgenomes.</title>
        <authorList>
            <person name="Davis J.T."/>
        </authorList>
    </citation>
    <scope>NUCLEOTIDE SEQUENCE [LARGE SCALE GENOMIC DNA]</scope>
    <source>
        <strain evidence="4">cv. Da-Ae</strain>
        <tissue evidence="3">Seedling</tissue>
    </source>
</reference>
<dbReference type="PROSITE" id="PS51462">
    <property type="entry name" value="NUDIX"/>
    <property type="match status" value="1"/>
</dbReference>
<dbReference type="InterPro" id="IPR015797">
    <property type="entry name" value="NUDIX_hydrolase-like_dom_sf"/>
</dbReference>
<dbReference type="InterPro" id="IPR031804">
    <property type="entry name" value="DUF4743"/>
</dbReference>
<dbReference type="Pfam" id="PF00293">
    <property type="entry name" value="NUDIX"/>
    <property type="match status" value="1"/>
</dbReference>
<keyword evidence="4" id="KW-1185">Reference proteome</keyword>
<dbReference type="Proteomes" id="UP000824890">
    <property type="component" value="Unassembled WGS sequence"/>
</dbReference>
<dbReference type="Gene3D" id="3.90.79.10">
    <property type="entry name" value="Nucleoside Triphosphate Pyrophosphohydrolase"/>
    <property type="match status" value="1"/>
</dbReference>
<dbReference type="PANTHER" id="PTHR13622:SF8">
    <property type="entry name" value="THIAMIN PYROPHOSPHOKINASE 1"/>
    <property type="match status" value="1"/>
</dbReference>
<feature type="region of interest" description="Disordered" evidence="1">
    <location>
        <begin position="552"/>
        <end position="572"/>
    </location>
</feature>
<dbReference type="PANTHER" id="PTHR13622">
    <property type="entry name" value="THIAMIN PYROPHOSPHOKINASE"/>
    <property type="match status" value="1"/>
</dbReference>
<dbReference type="InterPro" id="IPR000086">
    <property type="entry name" value="NUDIX_hydrolase_dom"/>
</dbReference>